<dbReference type="Pfam" id="PF18958">
    <property type="entry name" value="DUF5700"/>
    <property type="match status" value="1"/>
</dbReference>
<feature type="non-terminal residue" evidence="1">
    <location>
        <position position="1"/>
    </location>
</feature>
<dbReference type="EMBL" id="BARW01027981">
    <property type="protein sequence ID" value="GAJ07901.1"/>
    <property type="molecule type" value="Genomic_DNA"/>
</dbReference>
<proteinExistence type="predicted"/>
<evidence type="ECO:0000313" key="1">
    <source>
        <dbReference type="EMBL" id="GAJ07901.1"/>
    </source>
</evidence>
<sequence length="198" mass="23276">PDSFHYSSNLFFTFGYDLGVVYSKNASVNLAHSYYLKNTNEIKYYSIHELHHAGFVMLKNNIMPSLDITNYKEMTQLIEYLTHLEGMGTFVPLDIRKKENAMNIDKDYIALQDSGLMKEYEKEFFYIYFHFKNNPDSLITEEDWAKLSILSDKKRLWYRVGASMAQIIDKNLGRKKLVSLISEPSENFINTYLMIKDK</sequence>
<gene>
    <name evidence="1" type="ORF">S12H4_45275</name>
</gene>
<comment type="caution">
    <text evidence="1">The sequence shown here is derived from an EMBL/GenBank/DDBJ whole genome shotgun (WGS) entry which is preliminary data.</text>
</comment>
<protein>
    <submittedName>
        <fullName evidence="1">Uncharacterized protein</fullName>
    </submittedName>
</protein>
<organism evidence="1">
    <name type="scientific">marine sediment metagenome</name>
    <dbReference type="NCBI Taxonomy" id="412755"/>
    <lineage>
        <taxon>unclassified sequences</taxon>
        <taxon>metagenomes</taxon>
        <taxon>ecological metagenomes</taxon>
    </lineage>
</organism>
<dbReference type="AlphaFoldDB" id="X1V6H5"/>
<dbReference type="InterPro" id="IPR043754">
    <property type="entry name" value="DUF5700"/>
</dbReference>
<reference evidence="1" key="1">
    <citation type="journal article" date="2014" name="Front. Microbiol.">
        <title>High frequency of phylogenetically diverse reductive dehalogenase-homologous genes in deep subseafloor sedimentary metagenomes.</title>
        <authorList>
            <person name="Kawai M."/>
            <person name="Futagami T."/>
            <person name="Toyoda A."/>
            <person name="Takaki Y."/>
            <person name="Nishi S."/>
            <person name="Hori S."/>
            <person name="Arai W."/>
            <person name="Tsubouchi T."/>
            <person name="Morono Y."/>
            <person name="Uchiyama I."/>
            <person name="Ito T."/>
            <person name="Fujiyama A."/>
            <person name="Inagaki F."/>
            <person name="Takami H."/>
        </authorList>
    </citation>
    <scope>NUCLEOTIDE SEQUENCE</scope>
    <source>
        <strain evidence="1">Expedition CK06-06</strain>
    </source>
</reference>
<name>X1V6H5_9ZZZZ</name>
<accession>X1V6H5</accession>